<dbReference type="PANTHER" id="PTHR12526">
    <property type="entry name" value="GLYCOSYLTRANSFERASE"/>
    <property type="match status" value="1"/>
</dbReference>
<feature type="domain" description="Glycosyl transferase family 1" evidence="1">
    <location>
        <begin position="186"/>
        <end position="346"/>
    </location>
</feature>
<dbReference type="Pfam" id="PF00534">
    <property type="entry name" value="Glycos_transf_1"/>
    <property type="match status" value="1"/>
</dbReference>
<dbReference type="CDD" id="cd03811">
    <property type="entry name" value="GT4_GT28_WabH-like"/>
    <property type="match status" value="1"/>
</dbReference>
<dbReference type="InterPro" id="IPR028098">
    <property type="entry name" value="Glyco_trans_4-like_N"/>
</dbReference>
<dbReference type="Proteomes" id="UP000611629">
    <property type="component" value="Unassembled WGS sequence"/>
</dbReference>
<reference evidence="3" key="1">
    <citation type="submission" date="2020-07" db="EMBL/GenBank/DDBJ databases">
        <title>Genomic analysis of a strain of Sedimentibacter Hydroxybenzoicus DSM7310.</title>
        <authorList>
            <person name="Ma S."/>
        </authorList>
    </citation>
    <scope>NUCLEOTIDE SEQUENCE</scope>
    <source>
        <strain evidence="3">DSM 7310</strain>
    </source>
</reference>
<evidence type="ECO:0000313" key="4">
    <source>
        <dbReference type="Proteomes" id="UP000611629"/>
    </source>
</evidence>
<accession>A0A974BJV0</accession>
<dbReference type="AlphaFoldDB" id="A0A974BJV0"/>
<evidence type="ECO:0000259" key="1">
    <source>
        <dbReference type="Pfam" id="PF00534"/>
    </source>
</evidence>
<keyword evidence="4" id="KW-1185">Reference proteome</keyword>
<dbReference type="PANTHER" id="PTHR12526:SF630">
    <property type="entry name" value="GLYCOSYLTRANSFERASE"/>
    <property type="match status" value="1"/>
</dbReference>
<dbReference type="InterPro" id="IPR001296">
    <property type="entry name" value="Glyco_trans_1"/>
</dbReference>
<evidence type="ECO:0000313" key="3">
    <source>
        <dbReference type="EMBL" id="NYB74508.1"/>
    </source>
</evidence>
<dbReference type="GO" id="GO:0016757">
    <property type="term" value="F:glycosyltransferase activity"/>
    <property type="evidence" value="ECO:0007669"/>
    <property type="project" value="InterPro"/>
</dbReference>
<organism evidence="3 4">
    <name type="scientific">Sedimentibacter hydroxybenzoicus DSM 7310</name>
    <dbReference type="NCBI Taxonomy" id="1123245"/>
    <lineage>
        <taxon>Bacteria</taxon>
        <taxon>Bacillati</taxon>
        <taxon>Bacillota</taxon>
        <taxon>Tissierellia</taxon>
        <taxon>Sedimentibacter</taxon>
    </lineage>
</organism>
<feature type="domain" description="Glycosyltransferase subfamily 4-like N-terminal" evidence="2">
    <location>
        <begin position="13"/>
        <end position="173"/>
    </location>
</feature>
<comment type="caution">
    <text evidence="3">The sequence shown here is derived from an EMBL/GenBank/DDBJ whole genome shotgun (WGS) entry which is preliminary data.</text>
</comment>
<name>A0A974BJV0_SEDHY</name>
<dbReference type="SUPFAM" id="SSF53756">
    <property type="entry name" value="UDP-Glycosyltransferase/glycogen phosphorylase"/>
    <property type="match status" value="1"/>
</dbReference>
<evidence type="ECO:0000259" key="2">
    <source>
        <dbReference type="Pfam" id="PF13439"/>
    </source>
</evidence>
<dbReference type="Pfam" id="PF13439">
    <property type="entry name" value="Glyco_transf_4"/>
    <property type="match status" value="1"/>
</dbReference>
<gene>
    <name evidence="3" type="ORF">HZF24_10210</name>
</gene>
<proteinExistence type="predicted"/>
<dbReference type="EMBL" id="JACBNQ010000010">
    <property type="protein sequence ID" value="NYB74508.1"/>
    <property type="molecule type" value="Genomic_DNA"/>
</dbReference>
<protein>
    <submittedName>
        <fullName evidence="3">Glycosyltransferase</fullName>
    </submittedName>
</protein>
<dbReference type="RefSeq" id="WP_179238217.1">
    <property type="nucleotide sequence ID" value="NZ_JACBNQ010000010.1"/>
</dbReference>
<dbReference type="Gene3D" id="3.40.50.2000">
    <property type="entry name" value="Glycogen Phosphorylase B"/>
    <property type="match status" value="2"/>
</dbReference>
<sequence length="363" mass="40826">MKKICFILASLNVGGVEKNTLRLIKKLLDKGYQVDLLVVRNEGVYREQLDKRTNIIYLNNKKISHSIIKISNYLKENRPDAFISAKDYINIIVILANVLSGTKTKTIISTRTQVSIELNTQKRFNRIINKLLMKITYPFATHLVAVSKGVANDLASIIGVDSNTINVIYNPIVDEEIKKRKKLHVDIENKNDNEAMLVCAGRLTTQKDYPTLLNAMEIVKIYKNVKLIILGEGDQRKKIEDMIHKLNLEDFVYLKGNVTNPYPYMRAADLFVLSSKWEGFGNVIVESLAVGTPIVSTDCPSGPNEILNNGEYGILVPVGNAKLLAKGIIEALDKTWDKEALINRANEFSVERATNSYITLIES</sequence>